<feature type="transmembrane region" description="Helical" evidence="3">
    <location>
        <begin position="15"/>
        <end position="36"/>
    </location>
</feature>
<dbReference type="AlphaFoldDB" id="A0AAU9EAV0"/>
<accession>A0AAU9EAV0</accession>
<dbReference type="InterPro" id="IPR036097">
    <property type="entry name" value="HisK_dim/P_sf"/>
</dbReference>
<organism evidence="5 6">
    <name type="scientific">Desulfoferula mesophila</name>
    <dbReference type="NCBI Taxonomy" id="3058419"/>
    <lineage>
        <taxon>Bacteria</taxon>
        <taxon>Pseudomonadati</taxon>
        <taxon>Thermodesulfobacteriota</taxon>
        <taxon>Desulfarculia</taxon>
        <taxon>Desulfarculales</taxon>
        <taxon>Desulfarculaceae</taxon>
        <taxon>Desulfoferula</taxon>
    </lineage>
</organism>
<dbReference type="SUPFAM" id="SSF47384">
    <property type="entry name" value="Homodimeric domain of signal transducing histidine kinase"/>
    <property type="match status" value="1"/>
</dbReference>
<evidence type="ECO:0000256" key="2">
    <source>
        <dbReference type="ARBA" id="ARBA00012438"/>
    </source>
</evidence>
<evidence type="ECO:0000259" key="4">
    <source>
        <dbReference type="SMART" id="SM00388"/>
    </source>
</evidence>
<dbReference type="Gene3D" id="1.10.287.130">
    <property type="match status" value="1"/>
</dbReference>
<feature type="transmembrane region" description="Helical" evidence="3">
    <location>
        <begin position="56"/>
        <end position="77"/>
    </location>
</feature>
<feature type="domain" description="Signal transduction histidine kinase dimerisation/phosphoacceptor" evidence="4">
    <location>
        <begin position="94"/>
        <end position="160"/>
    </location>
</feature>
<dbReference type="GO" id="GO:0000155">
    <property type="term" value="F:phosphorelay sensor kinase activity"/>
    <property type="evidence" value="ECO:0007669"/>
    <property type="project" value="InterPro"/>
</dbReference>
<name>A0AAU9EAV0_9BACT</name>
<keyword evidence="3" id="KW-0812">Transmembrane</keyword>
<evidence type="ECO:0000313" key="5">
    <source>
        <dbReference type="EMBL" id="BEQ14010.1"/>
    </source>
</evidence>
<evidence type="ECO:0000256" key="3">
    <source>
        <dbReference type="SAM" id="Phobius"/>
    </source>
</evidence>
<protein>
    <recommendedName>
        <fullName evidence="2">histidine kinase</fullName>
        <ecNumber evidence="2">2.7.13.3</ecNumber>
    </recommendedName>
</protein>
<sequence length="186" mass="20716">MTAPHRKDSTVGSSAMLDLVVVVLIAAITFLLLSHLDAFEWLVSVVHHYERYDLDEVVVLFAILSIAFAAFAGRRWIEVSREQARRLEMERIKVILETAGAVSHEFNQPLQVIVSASELALEDASENSPMHKYLSDILNSAVRISELIIKLTHITDYRTKDYCEGQKILDLDSGSGQPAAATPPKQ</sequence>
<dbReference type="Pfam" id="PF00512">
    <property type="entry name" value="HisKA"/>
    <property type="match status" value="1"/>
</dbReference>
<dbReference type="Proteomes" id="UP001366166">
    <property type="component" value="Chromosome"/>
</dbReference>
<dbReference type="CDD" id="cd00082">
    <property type="entry name" value="HisKA"/>
    <property type="match status" value="1"/>
</dbReference>
<dbReference type="KEGG" id="dmp:FAK_10760"/>
<proteinExistence type="predicted"/>
<dbReference type="InterPro" id="IPR003661">
    <property type="entry name" value="HisK_dim/P_dom"/>
</dbReference>
<evidence type="ECO:0000313" key="6">
    <source>
        <dbReference type="Proteomes" id="UP001366166"/>
    </source>
</evidence>
<dbReference type="SMART" id="SM00388">
    <property type="entry name" value="HisKA"/>
    <property type="match status" value="1"/>
</dbReference>
<keyword evidence="3" id="KW-0472">Membrane</keyword>
<dbReference type="EC" id="2.7.13.3" evidence="2"/>
<reference evidence="6" key="1">
    <citation type="journal article" date="2023" name="Arch. Microbiol.">
        <title>Desulfoferula mesophilus gen. nov. sp. nov., a mesophilic sulfate-reducing bacterium isolated from a brackish lake sediment.</title>
        <authorList>
            <person name="Watanabe T."/>
            <person name="Yabe T."/>
            <person name="Tsuji J.M."/>
            <person name="Fukui M."/>
        </authorList>
    </citation>
    <scope>NUCLEOTIDE SEQUENCE [LARGE SCALE GENOMIC DNA]</scope>
    <source>
        <strain evidence="6">12FAK</strain>
    </source>
</reference>
<keyword evidence="3" id="KW-1133">Transmembrane helix</keyword>
<keyword evidence="6" id="KW-1185">Reference proteome</keyword>
<gene>
    <name evidence="5" type="ORF">FAK_10760</name>
</gene>
<dbReference type="EMBL" id="AP028679">
    <property type="protein sequence ID" value="BEQ14010.1"/>
    <property type="molecule type" value="Genomic_DNA"/>
</dbReference>
<evidence type="ECO:0000256" key="1">
    <source>
        <dbReference type="ARBA" id="ARBA00000085"/>
    </source>
</evidence>
<comment type="catalytic activity">
    <reaction evidence="1">
        <text>ATP + protein L-histidine = ADP + protein N-phospho-L-histidine.</text>
        <dbReference type="EC" id="2.7.13.3"/>
    </reaction>
</comment>